<evidence type="ECO:0000259" key="9">
    <source>
        <dbReference type="Pfam" id="PF07992"/>
    </source>
</evidence>
<evidence type="ECO:0000256" key="1">
    <source>
        <dbReference type="ARBA" id="ARBA00007532"/>
    </source>
</evidence>
<feature type="binding site" evidence="6">
    <location>
        <position position="87"/>
    </location>
    <ligand>
        <name>FAD</name>
        <dbReference type="ChEBI" id="CHEBI:57692"/>
    </ligand>
</feature>
<feature type="binding site" evidence="6">
    <location>
        <position position="248"/>
    </location>
    <ligand>
        <name>NAD(+)</name>
        <dbReference type="ChEBI" id="CHEBI:57540"/>
    </ligand>
</feature>
<evidence type="ECO:0000256" key="6">
    <source>
        <dbReference type="PIRSR" id="PIRSR000350-3"/>
    </source>
</evidence>
<organism evidence="10 11">
    <name type="scientific">Sanguibacter gelidistatuariae</name>
    <dbReference type="NCBI Taxonomy" id="1814289"/>
    <lineage>
        <taxon>Bacteria</taxon>
        <taxon>Bacillati</taxon>
        <taxon>Actinomycetota</taxon>
        <taxon>Actinomycetes</taxon>
        <taxon>Micrococcales</taxon>
        <taxon>Sanguibacteraceae</taxon>
        <taxon>Sanguibacter</taxon>
    </lineage>
</organism>
<keyword evidence="6" id="KW-0520">NAD</keyword>
<name>A0A1G6L448_9MICO</name>
<dbReference type="Pfam" id="PF02852">
    <property type="entry name" value="Pyr_redox_dim"/>
    <property type="match status" value="1"/>
</dbReference>
<dbReference type="InterPro" id="IPR004099">
    <property type="entry name" value="Pyr_nucl-diS_OxRdtase_dimer"/>
</dbReference>
<dbReference type="SUPFAM" id="SSF51905">
    <property type="entry name" value="FAD/NAD(P)-binding domain"/>
    <property type="match status" value="1"/>
</dbReference>
<keyword evidence="4" id="KW-0560">Oxidoreductase</keyword>
<dbReference type="PIRSF" id="PIRSF000350">
    <property type="entry name" value="Mercury_reductase_MerA"/>
    <property type="match status" value="1"/>
</dbReference>
<keyword evidence="3 6" id="KW-0274">FAD</keyword>
<feature type="disulfide bond" description="Redox-active" evidence="7">
    <location>
        <begin position="78"/>
        <end position="83"/>
    </location>
</feature>
<keyword evidence="10" id="KW-0670">Pyruvate</keyword>
<dbReference type="STRING" id="1814289.SAMN05216410_1763"/>
<reference evidence="10 11" key="1">
    <citation type="submission" date="2016-09" db="EMBL/GenBank/DDBJ databases">
        <authorList>
            <person name="Capua I."/>
            <person name="De Benedictis P."/>
            <person name="Joannis T."/>
            <person name="Lombin L.H."/>
            <person name="Cattoli G."/>
        </authorList>
    </citation>
    <scope>NUCLEOTIDE SEQUENCE [LARGE SCALE GENOMIC DNA]</scope>
    <source>
        <strain evidence="10 11">ISLP-3</strain>
    </source>
</reference>
<gene>
    <name evidence="10" type="ORF">SAMN05216410_1763</name>
</gene>
<dbReference type="InterPro" id="IPR001100">
    <property type="entry name" value="Pyr_nuc-diS_OxRdtase"/>
</dbReference>
<evidence type="ECO:0000313" key="10">
    <source>
        <dbReference type="EMBL" id="SDC38089.1"/>
    </source>
</evidence>
<evidence type="ECO:0000259" key="8">
    <source>
        <dbReference type="Pfam" id="PF02852"/>
    </source>
</evidence>
<protein>
    <submittedName>
        <fullName evidence="10">Pyruvate/2-oxoglutarate dehydrogenase complex, dihydrolipoamide dehydrogenase (E3) component</fullName>
    </submittedName>
</protein>
<dbReference type="Proteomes" id="UP000199039">
    <property type="component" value="Unassembled WGS sequence"/>
</dbReference>
<feature type="domain" description="FAD/NAD(P)-binding" evidence="9">
    <location>
        <begin position="43"/>
        <end position="369"/>
    </location>
</feature>
<dbReference type="InterPro" id="IPR016156">
    <property type="entry name" value="FAD/NAD-linked_Rdtase_dimer_sf"/>
</dbReference>
<dbReference type="PANTHER" id="PTHR43014:SF2">
    <property type="entry name" value="MERCURIC REDUCTASE"/>
    <property type="match status" value="1"/>
</dbReference>
<keyword evidence="2" id="KW-0285">Flavoprotein</keyword>
<dbReference type="EMBL" id="FMYH01000002">
    <property type="protein sequence ID" value="SDC38089.1"/>
    <property type="molecule type" value="Genomic_DNA"/>
</dbReference>
<dbReference type="AlphaFoldDB" id="A0A1G6L448"/>
<evidence type="ECO:0000256" key="2">
    <source>
        <dbReference type="ARBA" id="ARBA00022630"/>
    </source>
</evidence>
<proteinExistence type="inferred from homology"/>
<dbReference type="PRINTS" id="PR00411">
    <property type="entry name" value="PNDRDTASEI"/>
</dbReference>
<evidence type="ECO:0000313" key="11">
    <source>
        <dbReference type="Proteomes" id="UP000199039"/>
    </source>
</evidence>
<sequence>MRRHRACGTIPVAALPGPWSDGLMSQQPPPTALSDPAIEDIELLVVGGGKAGKTLAMEWANAGRRVAMIERGWIGGTCINVACIPTKTLVTSARALRMARRARELGFVVGQLPGDPLAGDVAVDIDLLRAHKEGVVGEMVASQRSLFLASGMDLVIGEAVFVAPRTVRVTADDGSRRTLRGEQVVINTGARPLVPDLDGLTDVPYLTSETLLELRTIPRSLVVLGGGVVSTELAQMFAVFGSSVTVIERGPHLLSRLDPAVSDAVADALRADGVDVRLSAPAHSVARAHWPGGEGVVVHLADGSQITADALLVATGRTPATATLDLPSAGVDVTDRGFVATDEFLRTTAPGTWAAGDVAGTPQFTHASYDDYRVLRANLAGGSVSTAGRVIPSAVFIDPELAMIGLSQVQAEAAGYTVKVARMPVAKIPRAHTLRATAGLWSAVVDADTNLLLGVTLMGAEASESLTSAQMVMSAGLPYTALRDAIIIHPTMTEGFTLLFAGID</sequence>
<keyword evidence="6" id="KW-0547">Nucleotide-binding</keyword>
<dbReference type="SUPFAM" id="SSF55424">
    <property type="entry name" value="FAD/NAD-linked reductases, dimerisation (C-terminal) domain"/>
    <property type="match status" value="1"/>
</dbReference>
<evidence type="ECO:0000256" key="3">
    <source>
        <dbReference type="ARBA" id="ARBA00022827"/>
    </source>
</evidence>
<feature type="binding site" evidence="6">
    <location>
        <position position="316"/>
    </location>
    <ligand>
        <name>NAD(+)</name>
        <dbReference type="ChEBI" id="CHEBI:57540"/>
    </ligand>
</feature>
<dbReference type="GO" id="GO:0050660">
    <property type="term" value="F:flavin adenine dinucleotide binding"/>
    <property type="evidence" value="ECO:0007669"/>
    <property type="project" value="TreeGrafter"/>
</dbReference>
<feature type="active site" description="Proton acceptor" evidence="5">
    <location>
        <position position="489"/>
    </location>
</feature>
<comment type="cofactor">
    <cofactor evidence="6">
        <name>FAD</name>
        <dbReference type="ChEBI" id="CHEBI:57692"/>
    </cofactor>
    <text evidence="6">Binds 1 FAD per subunit.</text>
</comment>
<evidence type="ECO:0000256" key="4">
    <source>
        <dbReference type="ARBA" id="ARBA00023002"/>
    </source>
</evidence>
<dbReference type="FunFam" id="3.30.390.30:FF:000001">
    <property type="entry name" value="Dihydrolipoyl dehydrogenase"/>
    <property type="match status" value="1"/>
</dbReference>
<accession>A0A1G6L448</accession>
<dbReference type="PANTHER" id="PTHR43014">
    <property type="entry name" value="MERCURIC REDUCTASE"/>
    <property type="match status" value="1"/>
</dbReference>
<dbReference type="InterPro" id="IPR023753">
    <property type="entry name" value="FAD/NAD-binding_dom"/>
</dbReference>
<evidence type="ECO:0000256" key="7">
    <source>
        <dbReference type="PIRSR" id="PIRSR000350-4"/>
    </source>
</evidence>
<feature type="domain" description="Pyridine nucleotide-disulphide oxidoreductase dimerisation" evidence="8">
    <location>
        <begin position="391"/>
        <end position="497"/>
    </location>
</feature>
<comment type="similarity">
    <text evidence="1">Belongs to the class-I pyridine nucleotide-disulfide oxidoreductase family.</text>
</comment>
<dbReference type="GO" id="GO:0003955">
    <property type="term" value="F:NAD(P)H dehydrogenase (quinone) activity"/>
    <property type="evidence" value="ECO:0007669"/>
    <property type="project" value="TreeGrafter"/>
</dbReference>
<feature type="binding site" evidence="6">
    <location>
        <begin position="225"/>
        <end position="232"/>
    </location>
    <ligand>
        <name>NAD(+)</name>
        <dbReference type="ChEBI" id="CHEBI:57540"/>
    </ligand>
</feature>
<evidence type="ECO:0000256" key="5">
    <source>
        <dbReference type="PIRSR" id="PIRSR000350-2"/>
    </source>
</evidence>
<dbReference type="Gene3D" id="3.30.390.30">
    <property type="match status" value="1"/>
</dbReference>
<dbReference type="Gene3D" id="3.50.50.60">
    <property type="entry name" value="FAD/NAD(P)-binding domain"/>
    <property type="match status" value="2"/>
</dbReference>
<dbReference type="PRINTS" id="PR00368">
    <property type="entry name" value="FADPNR"/>
</dbReference>
<keyword evidence="11" id="KW-1185">Reference proteome</keyword>
<dbReference type="InterPro" id="IPR036188">
    <property type="entry name" value="FAD/NAD-bd_sf"/>
</dbReference>
<dbReference type="Pfam" id="PF07992">
    <property type="entry name" value="Pyr_redox_2"/>
    <property type="match status" value="1"/>
</dbReference>
<feature type="binding site" evidence="6">
    <location>
        <position position="357"/>
    </location>
    <ligand>
        <name>FAD</name>
        <dbReference type="ChEBI" id="CHEBI:57692"/>
    </ligand>
</feature>